<keyword evidence="1" id="KW-0175">Coiled coil</keyword>
<feature type="non-terminal residue" evidence="3">
    <location>
        <position position="247"/>
    </location>
</feature>
<keyword evidence="3" id="KW-0540">Nuclease</keyword>
<gene>
    <name evidence="3" type="ORF">ACFOMP_09540</name>
</gene>
<organism evidence="3 4">
    <name type="scientific">Paracoccus simplex</name>
    <dbReference type="NCBI Taxonomy" id="2086346"/>
    <lineage>
        <taxon>Bacteria</taxon>
        <taxon>Pseudomonadati</taxon>
        <taxon>Pseudomonadota</taxon>
        <taxon>Alphaproteobacteria</taxon>
        <taxon>Rhodobacterales</taxon>
        <taxon>Paracoccaceae</taxon>
        <taxon>Paracoccus</taxon>
    </lineage>
</organism>
<dbReference type="InterPro" id="IPR054347">
    <property type="entry name" value="TOTE_primase"/>
</dbReference>
<evidence type="ECO:0000313" key="4">
    <source>
        <dbReference type="Proteomes" id="UP001595596"/>
    </source>
</evidence>
<name>A0ABV7RZP6_9RHOB</name>
<dbReference type="GO" id="GO:0004519">
    <property type="term" value="F:endonuclease activity"/>
    <property type="evidence" value="ECO:0007669"/>
    <property type="project" value="UniProtKB-KW"/>
</dbReference>
<feature type="domain" description="TOTE conflict system primase" evidence="2">
    <location>
        <begin position="64"/>
        <end position="246"/>
    </location>
</feature>
<comment type="caution">
    <text evidence="3">The sequence shown here is derived from an EMBL/GenBank/DDBJ whole genome shotgun (WGS) entry which is preliminary data.</text>
</comment>
<accession>A0ABV7RZP6</accession>
<dbReference type="Proteomes" id="UP001595596">
    <property type="component" value="Unassembled WGS sequence"/>
</dbReference>
<dbReference type="EMBL" id="JBHRXE010000020">
    <property type="protein sequence ID" value="MFC3569693.1"/>
    <property type="molecule type" value="Genomic_DNA"/>
</dbReference>
<proteinExistence type="predicted"/>
<evidence type="ECO:0000259" key="2">
    <source>
        <dbReference type="Pfam" id="PF22548"/>
    </source>
</evidence>
<evidence type="ECO:0000313" key="3">
    <source>
        <dbReference type="EMBL" id="MFC3569693.1"/>
    </source>
</evidence>
<sequence length="247" mass="27326">MNAGSITAEISRVRDRLSRLEAERIALQGELEALERQLDAVERTRTEQVTLEGAAVVNSSSSQEKIDLFRSLFAGRSDVFPLRWENRKTGRSGYSPACFNEWARGVCGKPAVKCSDCPHQSFIPPDDAIIEKHLRGDGGRNGDFVAGVYPLLPADTCWFLAADFDKASWAEDANALLEACRAKGIPAALERSRSGNGGHIWIFFSEPIPARLARQLGSVLITETMERRPEIGFASYDRLFPNQDTKP</sequence>
<feature type="coiled-coil region" evidence="1">
    <location>
        <begin position="3"/>
        <end position="51"/>
    </location>
</feature>
<keyword evidence="4" id="KW-1185">Reference proteome</keyword>
<dbReference type="Pfam" id="PF22548">
    <property type="entry name" value="AEP-TOTE"/>
    <property type="match status" value="1"/>
</dbReference>
<keyword evidence="3" id="KW-0255">Endonuclease</keyword>
<protein>
    <submittedName>
        <fullName evidence="3">Restriction endonuclease subunit R</fullName>
    </submittedName>
</protein>
<reference evidence="4" key="1">
    <citation type="journal article" date="2019" name="Int. J. Syst. Evol. Microbiol.">
        <title>The Global Catalogue of Microorganisms (GCM) 10K type strain sequencing project: providing services to taxonomists for standard genome sequencing and annotation.</title>
        <authorList>
            <consortium name="The Broad Institute Genomics Platform"/>
            <consortium name="The Broad Institute Genome Sequencing Center for Infectious Disease"/>
            <person name="Wu L."/>
            <person name="Ma J."/>
        </authorList>
    </citation>
    <scope>NUCLEOTIDE SEQUENCE [LARGE SCALE GENOMIC DNA]</scope>
    <source>
        <strain evidence="4">VKM B-3226</strain>
    </source>
</reference>
<keyword evidence="3" id="KW-0378">Hydrolase</keyword>
<evidence type="ECO:0000256" key="1">
    <source>
        <dbReference type="SAM" id="Coils"/>
    </source>
</evidence>